<keyword evidence="3" id="KW-1185">Reference proteome</keyword>
<proteinExistence type="predicted"/>
<sequence length="259" mass="29806">MTNLVDLAKKLFDDGPVRAAPASGRRVRVLFGSSFIIDSTEGQHVWEHPYYPQYYFPYFNLKASPDSKETIYVNDKGVAQVLHLKQKDRMGTVLHLFDIAEWKGLRGLVRPTFGEMDQWFEEDTKIYVHPKDPTKRIDILPSTRTVEIQVNGKTLAKSSSSMHLIEPLLPVRYYLPQTAVTDQSLLRASDTRSLCPYKGEAEYYDIVLDDGSVHKDLAWWYRYPTPESHAITGLLCFYNEKVDVILDGKKLKRPKTKFS</sequence>
<dbReference type="PANTHER" id="PTHR34310">
    <property type="entry name" value="DUF427 DOMAIN PROTEIN (AFU_ORTHOLOGUE AFUA_3G02220)"/>
    <property type="match status" value="1"/>
</dbReference>
<dbReference type="AlphaFoldDB" id="A0A9P4SEH4"/>
<dbReference type="InterPro" id="IPR038694">
    <property type="entry name" value="DUF427_sf"/>
</dbReference>
<organism evidence="2 3">
    <name type="scientific">Patellaria atrata CBS 101060</name>
    <dbReference type="NCBI Taxonomy" id="1346257"/>
    <lineage>
        <taxon>Eukaryota</taxon>
        <taxon>Fungi</taxon>
        <taxon>Dikarya</taxon>
        <taxon>Ascomycota</taxon>
        <taxon>Pezizomycotina</taxon>
        <taxon>Dothideomycetes</taxon>
        <taxon>Dothideomycetes incertae sedis</taxon>
        <taxon>Patellariales</taxon>
        <taxon>Patellariaceae</taxon>
        <taxon>Patellaria</taxon>
    </lineage>
</organism>
<reference evidence="2" key="1">
    <citation type="journal article" date="2020" name="Stud. Mycol.">
        <title>101 Dothideomycetes genomes: a test case for predicting lifestyles and emergence of pathogens.</title>
        <authorList>
            <person name="Haridas S."/>
            <person name="Albert R."/>
            <person name="Binder M."/>
            <person name="Bloem J."/>
            <person name="Labutti K."/>
            <person name="Salamov A."/>
            <person name="Andreopoulos B."/>
            <person name="Baker S."/>
            <person name="Barry K."/>
            <person name="Bills G."/>
            <person name="Bluhm B."/>
            <person name="Cannon C."/>
            <person name="Castanera R."/>
            <person name="Culley D."/>
            <person name="Daum C."/>
            <person name="Ezra D."/>
            <person name="Gonzalez J."/>
            <person name="Henrissat B."/>
            <person name="Kuo A."/>
            <person name="Liang C."/>
            <person name="Lipzen A."/>
            <person name="Lutzoni F."/>
            <person name="Magnuson J."/>
            <person name="Mondo S."/>
            <person name="Nolan M."/>
            <person name="Ohm R."/>
            <person name="Pangilinan J."/>
            <person name="Park H.-J."/>
            <person name="Ramirez L."/>
            <person name="Alfaro M."/>
            <person name="Sun H."/>
            <person name="Tritt A."/>
            <person name="Yoshinaga Y."/>
            <person name="Zwiers L.-H."/>
            <person name="Turgeon B."/>
            <person name="Goodwin S."/>
            <person name="Spatafora J."/>
            <person name="Crous P."/>
            <person name="Grigoriev I."/>
        </authorList>
    </citation>
    <scope>NUCLEOTIDE SEQUENCE</scope>
    <source>
        <strain evidence="2">CBS 101060</strain>
    </source>
</reference>
<gene>
    <name evidence="2" type="ORF">M501DRAFT_931434</name>
</gene>
<dbReference type="Gene3D" id="2.170.150.40">
    <property type="entry name" value="Domain of unknown function (DUF427)"/>
    <property type="match status" value="2"/>
</dbReference>
<feature type="domain" description="DUF427" evidence="1">
    <location>
        <begin position="27"/>
        <end position="89"/>
    </location>
</feature>
<dbReference type="Proteomes" id="UP000799429">
    <property type="component" value="Unassembled WGS sequence"/>
</dbReference>
<feature type="domain" description="DUF427" evidence="1">
    <location>
        <begin position="146"/>
        <end position="240"/>
    </location>
</feature>
<dbReference type="EMBL" id="MU006093">
    <property type="protein sequence ID" value="KAF2840138.1"/>
    <property type="molecule type" value="Genomic_DNA"/>
</dbReference>
<protein>
    <submittedName>
        <fullName evidence="2">DUF427-domain-containing protein</fullName>
    </submittedName>
</protein>
<evidence type="ECO:0000313" key="2">
    <source>
        <dbReference type="EMBL" id="KAF2840138.1"/>
    </source>
</evidence>
<dbReference type="Pfam" id="PF04248">
    <property type="entry name" value="NTP_transf_9"/>
    <property type="match status" value="2"/>
</dbReference>
<evidence type="ECO:0000259" key="1">
    <source>
        <dbReference type="Pfam" id="PF04248"/>
    </source>
</evidence>
<dbReference type="PANTHER" id="PTHR34310:SF9">
    <property type="entry name" value="BLR5716 PROTEIN"/>
    <property type="match status" value="1"/>
</dbReference>
<name>A0A9P4SEH4_9PEZI</name>
<evidence type="ECO:0000313" key="3">
    <source>
        <dbReference type="Proteomes" id="UP000799429"/>
    </source>
</evidence>
<comment type="caution">
    <text evidence="2">The sequence shown here is derived from an EMBL/GenBank/DDBJ whole genome shotgun (WGS) entry which is preliminary data.</text>
</comment>
<dbReference type="InterPro" id="IPR007361">
    <property type="entry name" value="DUF427"/>
</dbReference>
<dbReference type="OrthoDB" id="18996at2759"/>
<accession>A0A9P4SEH4</accession>